<sequence length="339" mass="37301">MGCRPAGRPGRPGRRARCAMEHQRLRRVHRLDCRTRLARLPPHHSGLHHAGCLPHAALLSGQRGQRHSASHCRIACAARRNLDEPPVRPACHRRQAGRFAPRFLRRHDHRPREPHGAPGRRHHGRDAALLSPCRPQAGAPVAAGRRRGRFVRGVQHAAGRHHFRHRGNRAQFREPHQRHHDHRRGVLRPHLAGAGWQLPVFRADERAAKFRHRLRPSGAGNRAAVRRARRRLQLGAAALGSLDAKPLQLWRANKPTVYALVIGLAIATPGVATGGETWGSGHDQARALLATRVSALFTPPLYEALAQKNYYPKPVATAPGQDTPGASAPSAGAAEKPDA</sequence>
<organism evidence="2">
    <name type="scientific">mine drainage metagenome</name>
    <dbReference type="NCBI Taxonomy" id="410659"/>
    <lineage>
        <taxon>unclassified sequences</taxon>
        <taxon>metagenomes</taxon>
        <taxon>ecological metagenomes</taxon>
    </lineage>
</organism>
<name>E6PTY4_9ZZZZ</name>
<feature type="region of interest" description="Disordered" evidence="1">
    <location>
        <begin position="99"/>
        <end position="145"/>
    </location>
</feature>
<feature type="region of interest" description="Disordered" evidence="1">
    <location>
        <begin position="313"/>
        <end position="339"/>
    </location>
</feature>
<reference evidence="2" key="1">
    <citation type="submission" date="2009-10" db="EMBL/GenBank/DDBJ databases">
        <title>Diversity of trophic interactions inside an arsenic-rich microbial ecosystem.</title>
        <authorList>
            <person name="Bertin P.N."/>
            <person name="Heinrich-Salmeron A."/>
            <person name="Pelletier E."/>
            <person name="Goulhen-Chollet F."/>
            <person name="Arsene-Ploetze F."/>
            <person name="Gallien S."/>
            <person name="Calteau A."/>
            <person name="Vallenet D."/>
            <person name="Casiot C."/>
            <person name="Chane-Woon-Ming B."/>
            <person name="Giloteaux L."/>
            <person name="Barakat M."/>
            <person name="Bonnefoy V."/>
            <person name="Bruneel O."/>
            <person name="Chandler M."/>
            <person name="Cleiss J."/>
            <person name="Duran R."/>
            <person name="Elbaz-Poulichet F."/>
            <person name="Fonknechten N."/>
            <person name="Lauga B."/>
            <person name="Mornico D."/>
            <person name="Ortet P."/>
            <person name="Schaeffer C."/>
            <person name="Siguier P."/>
            <person name="Alexander Thil Smith A."/>
            <person name="Van Dorsselaer A."/>
            <person name="Weissenbach J."/>
            <person name="Medigue C."/>
            <person name="Le Paslier D."/>
        </authorList>
    </citation>
    <scope>NUCLEOTIDE SEQUENCE</scope>
</reference>
<evidence type="ECO:0000256" key="1">
    <source>
        <dbReference type="SAM" id="MobiDB-lite"/>
    </source>
</evidence>
<feature type="compositionally biased region" description="Low complexity" evidence="1">
    <location>
        <begin position="324"/>
        <end position="339"/>
    </location>
</feature>
<dbReference type="AlphaFoldDB" id="E6PTY4"/>
<comment type="caution">
    <text evidence="2">The sequence shown here is derived from an EMBL/GenBank/DDBJ whole genome shotgun (WGS) entry which is preliminary data.</text>
</comment>
<evidence type="ECO:0000313" key="2">
    <source>
        <dbReference type="EMBL" id="CBH98391.1"/>
    </source>
</evidence>
<protein>
    <submittedName>
        <fullName evidence="2">Uncharacterized protein</fullName>
    </submittedName>
</protein>
<gene>
    <name evidence="2" type="ORF">CARN2_3869</name>
</gene>
<proteinExistence type="predicted"/>
<dbReference type="EMBL" id="CABM01000052">
    <property type="protein sequence ID" value="CBH98391.1"/>
    <property type="molecule type" value="Genomic_DNA"/>
</dbReference>
<feature type="compositionally biased region" description="Low complexity" evidence="1">
    <location>
        <begin position="134"/>
        <end position="143"/>
    </location>
</feature>
<accession>E6PTY4</accession>